<dbReference type="EMBL" id="IACM01091074">
    <property type="protein sequence ID" value="LAB30310.1"/>
    <property type="molecule type" value="Transcribed_RNA"/>
</dbReference>
<dbReference type="AlphaFoldDB" id="A0A2D4MAB5"/>
<evidence type="ECO:0000259" key="1">
    <source>
        <dbReference type="Pfam" id="PF00149"/>
    </source>
</evidence>
<dbReference type="PANTHER" id="PTHR16509:SF1">
    <property type="entry name" value="MANGANESE-DEPENDENT ADP-RIBOSE_CDP-ALCOHOL DIPHOSPHATASE"/>
    <property type="match status" value="1"/>
</dbReference>
<dbReference type="InterPro" id="IPR004843">
    <property type="entry name" value="Calcineurin-like_PHP"/>
</dbReference>
<reference evidence="2" key="1">
    <citation type="submission" date="2017-07" db="EMBL/GenBank/DDBJ databases">
        <authorList>
            <person name="Mikheyev A."/>
            <person name="Grau M."/>
        </authorList>
    </citation>
    <scope>NUCLEOTIDE SEQUENCE</scope>
    <source>
        <tissue evidence="2">Venom_gland</tissue>
    </source>
</reference>
<organism evidence="2">
    <name type="scientific">Micrurus spixii</name>
    <name type="common">Amazon coral snake</name>
    <dbReference type="NCBI Taxonomy" id="129469"/>
    <lineage>
        <taxon>Eukaryota</taxon>
        <taxon>Metazoa</taxon>
        <taxon>Chordata</taxon>
        <taxon>Craniata</taxon>
        <taxon>Vertebrata</taxon>
        <taxon>Euteleostomi</taxon>
        <taxon>Lepidosauria</taxon>
        <taxon>Squamata</taxon>
        <taxon>Bifurcata</taxon>
        <taxon>Unidentata</taxon>
        <taxon>Episquamata</taxon>
        <taxon>Toxicofera</taxon>
        <taxon>Serpentes</taxon>
        <taxon>Colubroidea</taxon>
        <taxon>Elapidae</taxon>
        <taxon>Elapinae</taxon>
        <taxon>Micrurus</taxon>
    </lineage>
</organism>
<dbReference type="GO" id="GO:0030145">
    <property type="term" value="F:manganese ion binding"/>
    <property type="evidence" value="ECO:0007669"/>
    <property type="project" value="TreeGrafter"/>
</dbReference>
<dbReference type="InterPro" id="IPR029052">
    <property type="entry name" value="Metallo-depent_PP-like"/>
</dbReference>
<reference evidence="2" key="2">
    <citation type="submission" date="2017-11" db="EMBL/GenBank/DDBJ databases">
        <title>Coralsnake Venomics: Analyses of Venom Gland Transcriptomes and Proteomes of Six Brazilian Taxa.</title>
        <authorList>
            <person name="Aird S.D."/>
            <person name="Jorge da Silva N."/>
            <person name="Qiu L."/>
            <person name="Villar-Briones A."/>
            <person name="Aparecida-Saddi V."/>
            <person name="Campos-Telles M.P."/>
            <person name="Grau M."/>
            <person name="Mikheyev A.S."/>
        </authorList>
    </citation>
    <scope>NUCLEOTIDE SEQUENCE</scope>
    <source>
        <tissue evidence="2">Venom_gland</tissue>
    </source>
</reference>
<evidence type="ECO:0000313" key="2">
    <source>
        <dbReference type="EMBL" id="LAB30310.1"/>
    </source>
</evidence>
<dbReference type="PANTHER" id="PTHR16509">
    <property type="match status" value="1"/>
</dbReference>
<feature type="domain" description="Calcineurin-like phosphoesterase" evidence="1">
    <location>
        <begin position="17"/>
        <end position="244"/>
    </location>
</feature>
<accession>A0A2D4MAB5</accession>
<dbReference type="GO" id="GO:0047734">
    <property type="term" value="F:CDP-glycerol diphosphatase activity"/>
    <property type="evidence" value="ECO:0007669"/>
    <property type="project" value="TreeGrafter"/>
</dbReference>
<dbReference type="GO" id="GO:0047631">
    <property type="term" value="F:ADP-ribose diphosphatase activity"/>
    <property type="evidence" value="ECO:0007669"/>
    <property type="project" value="TreeGrafter"/>
</dbReference>
<sequence length="305" mass="35250">MDAGSTRTTSEALFSFGLIADIQYADIEDGYDFLGFNRRYYKHSLCCLQKAIEDWNRTEIQFVIQLGDIIDGFNAQHKTSEKALQQVMKEFKKLSAPVHHIWGNHELYNFSRNYLMESELNTKCLEDQSLFNNFIREQSSTENPTTEFYYAYQFSPMPKFRFILLDAYDLSILGRETSTKKYKESLQLLQDKNPNENLNSPLGHIPINPDCTSSICLAWNYKDALAVIYSHRSVICFLAGHLHYGGYCLDFHGVHHLTLEGIIETPPESNAFGTIYVYNDRLVLKGNGRIPDREMYYKDPHNSSL</sequence>
<proteinExistence type="predicted"/>
<dbReference type="Pfam" id="PF00149">
    <property type="entry name" value="Metallophos"/>
    <property type="match status" value="1"/>
</dbReference>
<dbReference type="Gene3D" id="3.60.21.10">
    <property type="match status" value="2"/>
</dbReference>
<dbReference type="SUPFAM" id="SSF56300">
    <property type="entry name" value="Metallo-dependent phosphatases"/>
    <property type="match status" value="1"/>
</dbReference>
<protein>
    <recommendedName>
        <fullName evidence="1">Calcineurin-like phosphoesterase domain-containing protein</fullName>
    </recommendedName>
</protein>
<dbReference type="GO" id="GO:0008663">
    <property type="term" value="F:2',3'-cyclic-nucleotide 2'-phosphodiesterase activity"/>
    <property type="evidence" value="ECO:0007669"/>
    <property type="project" value="TreeGrafter"/>
</dbReference>
<name>A0A2D4MAB5_9SAUR</name>